<keyword evidence="11" id="KW-0234">DNA repair</keyword>
<comment type="catalytic activity">
    <reaction evidence="1">
        <text>Hydrolyzes single-stranded DNA or mismatched double-stranded DNA and polynucleotides, releasing free uracil.</text>
        <dbReference type="EC" id="3.2.2.27"/>
    </reaction>
</comment>
<accession>A0A7C5MZ75</accession>
<dbReference type="InterPro" id="IPR051536">
    <property type="entry name" value="UDG_Type-4/5"/>
</dbReference>
<evidence type="ECO:0000256" key="5">
    <source>
        <dbReference type="ARBA" id="ARBA00022485"/>
    </source>
</evidence>
<reference evidence="14" key="1">
    <citation type="journal article" date="2020" name="mSystems">
        <title>Genome- and Community-Level Interaction Insights into Carbon Utilization and Element Cycling Functions of Hydrothermarchaeota in Hydrothermal Sediment.</title>
        <authorList>
            <person name="Zhou Z."/>
            <person name="Liu Y."/>
            <person name="Xu W."/>
            <person name="Pan J."/>
            <person name="Luo Z.H."/>
            <person name="Li M."/>
        </authorList>
    </citation>
    <scope>NUCLEOTIDE SEQUENCE [LARGE SCALE GENOMIC DNA]</scope>
    <source>
        <strain evidence="14">HyVt-535</strain>
    </source>
</reference>
<feature type="region of interest" description="Disordered" evidence="12">
    <location>
        <begin position="20"/>
        <end position="71"/>
    </location>
</feature>
<proteinExistence type="inferred from homology"/>
<dbReference type="InterPro" id="IPR005273">
    <property type="entry name" value="Ura-DNA_glyco_family4"/>
</dbReference>
<keyword evidence="10" id="KW-0411">Iron-sulfur</keyword>
<evidence type="ECO:0000256" key="10">
    <source>
        <dbReference type="ARBA" id="ARBA00023014"/>
    </source>
</evidence>
<dbReference type="EC" id="3.2.2.27" evidence="3"/>
<dbReference type="GO" id="GO:0051539">
    <property type="term" value="F:4 iron, 4 sulfur cluster binding"/>
    <property type="evidence" value="ECO:0007669"/>
    <property type="project" value="UniProtKB-KW"/>
</dbReference>
<feature type="compositionally biased region" description="Low complexity" evidence="12">
    <location>
        <begin position="23"/>
        <end position="33"/>
    </location>
</feature>
<dbReference type="NCBIfam" id="TIGR00758">
    <property type="entry name" value="UDG_fam4"/>
    <property type="match status" value="1"/>
</dbReference>
<dbReference type="SUPFAM" id="SSF52141">
    <property type="entry name" value="Uracil-DNA glycosylase-like"/>
    <property type="match status" value="1"/>
</dbReference>
<dbReference type="SMART" id="SM00986">
    <property type="entry name" value="UDG"/>
    <property type="match status" value="1"/>
</dbReference>
<keyword evidence="9" id="KW-0408">Iron</keyword>
<organism evidence="14">
    <name type="scientific">Thiolapillus brandeum</name>
    <dbReference type="NCBI Taxonomy" id="1076588"/>
    <lineage>
        <taxon>Bacteria</taxon>
        <taxon>Pseudomonadati</taxon>
        <taxon>Pseudomonadota</taxon>
        <taxon>Gammaproteobacteria</taxon>
        <taxon>Chromatiales</taxon>
        <taxon>Sedimenticolaceae</taxon>
        <taxon>Thiolapillus</taxon>
    </lineage>
</organism>
<evidence type="ECO:0000256" key="1">
    <source>
        <dbReference type="ARBA" id="ARBA00001400"/>
    </source>
</evidence>
<dbReference type="InterPro" id="IPR005122">
    <property type="entry name" value="Uracil-DNA_glycosylase-like"/>
</dbReference>
<evidence type="ECO:0000256" key="12">
    <source>
        <dbReference type="SAM" id="MobiDB-lite"/>
    </source>
</evidence>
<dbReference type="PANTHER" id="PTHR33693:SF1">
    <property type="entry name" value="TYPE-4 URACIL-DNA GLYCOSYLASE"/>
    <property type="match status" value="1"/>
</dbReference>
<dbReference type="Pfam" id="PF03167">
    <property type="entry name" value="UDG"/>
    <property type="match status" value="1"/>
</dbReference>
<dbReference type="PANTHER" id="PTHR33693">
    <property type="entry name" value="TYPE-5 URACIL-DNA GLYCOSYLASE"/>
    <property type="match status" value="1"/>
</dbReference>
<evidence type="ECO:0000259" key="13">
    <source>
        <dbReference type="SMART" id="SM00986"/>
    </source>
</evidence>
<feature type="domain" description="Uracil-DNA glycosylase-like" evidence="13">
    <location>
        <begin position="100"/>
        <end position="248"/>
    </location>
</feature>
<keyword evidence="7" id="KW-0227">DNA damage</keyword>
<protein>
    <recommendedName>
        <fullName evidence="4">Type-4 uracil-DNA glycosylase</fullName>
        <ecNumber evidence="3">3.2.2.27</ecNumber>
    </recommendedName>
</protein>
<evidence type="ECO:0000256" key="11">
    <source>
        <dbReference type="ARBA" id="ARBA00023204"/>
    </source>
</evidence>
<dbReference type="GO" id="GO:0046872">
    <property type="term" value="F:metal ion binding"/>
    <property type="evidence" value="ECO:0007669"/>
    <property type="project" value="UniProtKB-KW"/>
</dbReference>
<keyword evidence="8" id="KW-0378">Hydrolase</keyword>
<dbReference type="GO" id="GO:0004844">
    <property type="term" value="F:uracil DNA N-glycosylase activity"/>
    <property type="evidence" value="ECO:0007669"/>
    <property type="project" value="UniProtKB-EC"/>
</dbReference>
<evidence type="ECO:0000256" key="3">
    <source>
        <dbReference type="ARBA" id="ARBA00012030"/>
    </source>
</evidence>
<dbReference type="EMBL" id="DROM01000119">
    <property type="protein sequence ID" value="HHH12960.1"/>
    <property type="molecule type" value="Genomic_DNA"/>
</dbReference>
<keyword evidence="5" id="KW-0004">4Fe-4S</keyword>
<gene>
    <name evidence="14" type="ORF">ENJ98_01875</name>
</gene>
<dbReference type="Gene3D" id="3.40.470.10">
    <property type="entry name" value="Uracil-DNA glycosylase-like domain"/>
    <property type="match status" value="1"/>
</dbReference>
<dbReference type="SMART" id="SM00987">
    <property type="entry name" value="UreE_C"/>
    <property type="match status" value="1"/>
</dbReference>
<comment type="caution">
    <text evidence="14">The sequence shown here is derived from an EMBL/GenBank/DDBJ whole genome shotgun (WGS) entry which is preliminary data.</text>
</comment>
<name>A0A7C5MZ75_9GAMM</name>
<evidence type="ECO:0000313" key="14">
    <source>
        <dbReference type="EMBL" id="HHH12960.1"/>
    </source>
</evidence>
<evidence type="ECO:0000256" key="4">
    <source>
        <dbReference type="ARBA" id="ARBA00019403"/>
    </source>
</evidence>
<comment type="similarity">
    <text evidence="2">Belongs to the uracil-DNA glycosylase (UDG) superfamily. Type 4 (UDGa) family.</text>
</comment>
<evidence type="ECO:0000256" key="7">
    <source>
        <dbReference type="ARBA" id="ARBA00022763"/>
    </source>
</evidence>
<dbReference type="AlphaFoldDB" id="A0A7C5MZ75"/>
<dbReference type="GO" id="GO:0006281">
    <property type="term" value="P:DNA repair"/>
    <property type="evidence" value="ECO:0007669"/>
    <property type="project" value="UniProtKB-KW"/>
</dbReference>
<evidence type="ECO:0000256" key="9">
    <source>
        <dbReference type="ARBA" id="ARBA00023004"/>
    </source>
</evidence>
<dbReference type="InterPro" id="IPR036895">
    <property type="entry name" value="Uracil-DNA_glycosylase-like_sf"/>
</dbReference>
<keyword evidence="6" id="KW-0479">Metal-binding</keyword>
<dbReference type="Proteomes" id="UP000886100">
    <property type="component" value="Unassembled WGS sequence"/>
</dbReference>
<sequence length="260" mass="28257">MLDSRRKACLAAMGITLWELRRPAPATEQAAPAEPRPEPQPAAAAQPEAPPPAPLRPDVDQSRAAPAQPEAVSLGWEELEQAVSRCRACGLCETRTQTVFGVGNREARLMVIGEAPGAEEDRKGEPFVGRAGKLLDNMLAAIGLGRDQVYIANILKCRPPGNRDPRAEEVVACRGWLARQIELVAPELILAVGGVAAKNLLDTDQPVGRLRSRVHALGEAKVPLRVSYHPAYLLRRPEEKAKAWADLQAVWRHLEGREGP</sequence>
<dbReference type="CDD" id="cd10030">
    <property type="entry name" value="UDG-F4_TTUDGA_SPO1dp_like"/>
    <property type="match status" value="1"/>
</dbReference>
<evidence type="ECO:0000256" key="8">
    <source>
        <dbReference type="ARBA" id="ARBA00022801"/>
    </source>
</evidence>
<evidence type="ECO:0000256" key="6">
    <source>
        <dbReference type="ARBA" id="ARBA00022723"/>
    </source>
</evidence>
<evidence type="ECO:0000256" key="2">
    <source>
        <dbReference type="ARBA" id="ARBA00006521"/>
    </source>
</evidence>